<evidence type="ECO:0000256" key="2">
    <source>
        <dbReference type="SAM" id="MobiDB-lite"/>
    </source>
</evidence>
<feature type="compositionally biased region" description="Low complexity" evidence="2">
    <location>
        <begin position="74"/>
        <end position="90"/>
    </location>
</feature>
<keyword evidence="4" id="KW-1185">Reference proteome</keyword>
<feature type="coiled-coil region" evidence="1">
    <location>
        <begin position="337"/>
        <end position="364"/>
    </location>
</feature>
<dbReference type="EMBL" id="JAPFFF010000042">
    <property type="protein sequence ID" value="KAK8841241.1"/>
    <property type="molecule type" value="Genomic_DNA"/>
</dbReference>
<feature type="region of interest" description="Disordered" evidence="2">
    <location>
        <begin position="67"/>
        <end position="110"/>
    </location>
</feature>
<dbReference type="PANTHER" id="PTHR47026">
    <property type="entry name" value="PIGMENTOSA GTPASE REGULATOR-LIKE PROTEIN, PUTATIVE-RELATED"/>
    <property type="match status" value="1"/>
</dbReference>
<feature type="region of interest" description="Disordered" evidence="2">
    <location>
        <begin position="448"/>
        <end position="469"/>
    </location>
</feature>
<reference evidence="3 4" key="1">
    <citation type="submission" date="2024-04" db="EMBL/GenBank/DDBJ databases">
        <title>Tritrichomonas musculus Genome.</title>
        <authorList>
            <person name="Alves-Ferreira E."/>
            <person name="Grigg M."/>
            <person name="Lorenzi H."/>
            <person name="Galac M."/>
        </authorList>
    </citation>
    <scope>NUCLEOTIDE SEQUENCE [LARGE SCALE GENOMIC DNA]</scope>
    <source>
        <strain evidence="3 4">EAF2021</strain>
    </source>
</reference>
<evidence type="ECO:0000313" key="3">
    <source>
        <dbReference type="EMBL" id="KAK8841241.1"/>
    </source>
</evidence>
<dbReference type="Proteomes" id="UP001470230">
    <property type="component" value="Unassembled WGS sequence"/>
</dbReference>
<gene>
    <name evidence="3" type="ORF">M9Y10_027442</name>
</gene>
<name>A0ABR2H515_9EUKA</name>
<keyword evidence="1" id="KW-0175">Coiled coil</keyword>
<feature type="region of interest" description="Disordered" evidence="2">
    <location>
        <begin position="394"/>
        <end position="420"/>
    </location>
</feature>
<proteinExistence type="predicted"/>
<evidence type="ECO:0000256" key="1">
    <source>
        <dbReference type="SAM" id="Coils"/>
    </source>
</evidence>
<comment type="caution">
    <text evidence="3">The sequence shown here is derived from an EMBL/GenBank/DDBJ whole genome shotgun (WGS) entry which is preliminary data.</text>
</comment>
<accession>A0ABR2H515</accession>
<evidence type="ECO:0000313" key="4">
    <source>
        <dbReference type="Proteomes" id="UP001470230"/>
    </source>
</evidence>
<organism evidence="3 4">
    <name type="scientific">Tritrichomonas musculus</name>
    <dbReference type="NCBI Taxonomy" id="1915356"/>
    <lineage>
        <taxon>Eukaryota</taxon>
        <taxon>Metamonada</taxon>
        <taxon>Parabasalia</taxon>
        <taxon>Tritrichomonadida</taxon>
        <taxon>Tritrichomonadidae</taxon>
        <taxon>Tritrichomonas</taxon>
    </lineage>
</organism>
<protein>
    <submittedName>
        <fullName evidence="3">Uncharacterized protein</fullName>
    </submittedName>
</protein>
<dbReference type="PANTHER" id="PTHR47026:SF2">
    <property type="entry name" value="FLAGELLAR ASSOCIATED PROTEIN"/>
    <property type="match status" value="1"/>
</dbReference>
<feature type="region of interest" description="Disordered" evidence="2">
    <location>
        <begin position="40"/>
        <end position="59"/>
    </location>
</feature>
<sequence length="469" mass="54422">MSSELFPTSVSNTVTSNENSYNSVTSQCIVQQNKQKQIQIARPHSKISSNSKQSNNYNASRRTATALGNRKKNYSPPSSPQSNSNITSSKLSYQNPSLYTPAMPSSVRSNQKIKISQRTYEAINNPNSLPFNIDELKTIVYQLEVLQQRHIDSSEYPEAQHIQRVIRMAEKKLKNEENRRIKETDIQNTLVKRQELQAIVDKFVDDWNKHYEFFVSTTRKELSSLRKQHQDELESYDSTEPQDLLPKYKKPSTTLIKMRNKERALALNRQFLAAEEMKNKADIVEKGEAKQQFRIQQDDFLKKRDQLISKQTEQLKVFFTHAESTRFKMIQQRDSLLSGYLKRMEKIDSEIKNLQETGKLTENDISNIQLPEIREKKVTESEYSYPIPRIRPGTSFLNARNGYTTKTPSQKKSKKSMGSQYSLSTNTELDFEVDGFFIENDVLTEKPDNTDFIETDNNMRTNDQDVVFN</sequence>